<gene>
    <name evidence="2" type="ORF">FCIRC_9297</name>
</gene>
<evidence type="ECO:0000313" key="2">
    <source>
        <dbReference type="EMBL" id="KAF5669354.1"/>
    </source>
</evidence>
<reference evidence="3" key="1">
    <citation type="journal article" date="2020" name="BMC Genomics">
        <title>Correction to: Identification and distribution of gene clusters required for synthesis of sphingolipid metabolism inhibitors in diverse species of the filamentous fungus Fusarium.</title>
        <authorList>
            <person name="Kim H.S."/>
            <person name="Lohmar J.M."/>
            <person name="Busman M."/>
            <person name="Brown D.W."/>
            <person name="Naumann T.A."/>
            <person name="Divon H.H."/>
            <person name="Lysoe E."/>
            <person name="Uhlig S."/>
            <person name="Proctor R.H."/>
        </authorList>
    </citation>
    <scope>NUCLEOTIDE SEQUENCE [LARGE SCALE GENOMIC DNA]</scope>
    <source>
        <strain evidence="3">NRRL 25331</strain>
    </source>
</reference>
<dbReference type="EMBL" id="JAAQPE010000325">
    <property type="protein sequence ID" value="KAF5669354.1"/>
    <property type="molecule type" value="Genomic_DNA"/>
</dbReference>
<comment type="caution">
    <text evidence="2">The sequence shown here is derived from an EMBL/GenBank/DDBJ whole genome shotgun (WGS) entry which is preliminary data.</text>
</comment>
<accession>A0A8H5TBW0</accession>
<sequence>MEQVEPNTNHTPTSSNLLTADDGSAVPSVLMSSKSQTKKRMMLSEAVPEPYPTNVINKQQAPTDFMQPYPFRPALPSAPITKVITAEEWDRRNAHWLDRLMDSESTKDIVGPTIEQEVTEEIFPLISKARRNLLYRWAKSEDFDLDWRLLKAPILPEVEVTDETTQEIFQVEADSTRRAIRAIEAAALGLPKAQQKSAVLIKKHTDRLFAFRDKEIDNHALMIQSVAKLRETSPVDAATLNAAFEANENRLRSRVDPAQTARDKGIEALEADMEHALKTPSVDGSAEQLAVFLKSHWRMRDDEIADWKRMANSVCHLEKEAGHPINQTDQEACNNHNWSLFLRLANTRGGKALITLLNMERCAPDEAFLSRRNEWYKATLTEEEYESWSNMFPIDERPQSAGEQS</sequence>
<feature type="region of interest" description="Disordered" evidence="1">
    <location>
        <begin position="1"/>
        <end position="39"/>
    </location>
</feature>
<evidence type="ECO:0000256" key="1">
    <source>
        <dbReference type="SAM" id="MobiDB-lite"/>
    </source>
</evidence>
<protein>
    <submittedName>
        <fullName evidence="2">Uncharacterized protein</fullName>
    </submittedName>
</protein>
<organism evidence="2 3">
    <name type="scientific">Fusarium circinatum</name>
    <name type="common">Pitch canker fungus</name>
    <name type="synonym">Gibberella circinata</name>
    <dbReference type="NCBI Taxonomy" id="48490"/>
    <lineage>
        <taxon>Eukaryota</taxon>
        <taxon>Fungi</taxon>
        <taxon>Dikarya</taxon>
        <taxon>Ascomycota</taxon>
        <taxon>Pezizomycotina</taxon>
        <taxon>Sordariomycetes</taxon>
        <taxon>Hypocreomycetidae</taxon>
        <taxon>Hypocreales</taxon>
        <taxon>Nectriaceae</taxon>
        <taxon>Fusarium</taxon>
        <taxon>Fusarium fujikuroi species complex</taxon>
    </lineage>
</organism>
<evidence type="ECO:0000313" key="3">
    <source>
        <dbReference type="Proteomes" id="UP000572754"/>
    </source>
</evidence>
<keyword evidence="3" id="KW-1185">Reference proteome</keyword>
<feature type="compositionally biased region" description="Polar residues" evidence="1">
    <location>
        <begin position="1"/>
        <end position="18"/>
    </location>
</feature>
<reference evidence="2 3" key="2">
    <citation type="submission" date="2020-05" db="EMBL/GenBank/DDBJ databases">
        <title>Identification and distribution of gene clusters putatively required for synthesis of sphingolipid metabolism inhibitors in phylogenetically diverse species of the filamentous fungus Fusarium.</title>
        <authorList>
            <person name="Kim H.-S."/>
            <person name="Busman M."/>
            <person name="Brown D.W."/>
            <person name="Divon H."/>
            <person name="Uhlig S."/>
            <person name="Proctor R.H."/>
        </authorList>
    </citation>
    <scope>NUCLEOTIDE SEQUENCE [LARGE SCALE GENOMIC DNA]</scope>
    <source>
        <strain evidence="2 3">NRRL 25331</strain>
    </source>
</reference>
<name>A0A8H5TBW0_FUSCI</name>
<dbReference type="AlphaFoldDB" id="A0A8H5TBW0"/>
<dbReference type="Proteomes" id="UP000572754">
    <property type="component" value="Unassembled WGS sequence"/>
</dbReference>
<proteinExistence type="predicted"/>